<dbReference type="PANTHER" id="PTHR41368:SF1">
    <property type="entry name" value="PROTEIN YGHO"/>
    <property type="match status" value="1"/>
</dbReference>
<dbReference type="InterPro" id="IPR039968">
    <property type="entry name" value="BcerS-like"/>
</dbReference>
<dbReference type="InterPro" id="IPR016181">
    <property type="entry name" value="Acyl_CoA_acyltransferase"/>
</dbReference>
<dbReference type="AlphaFoldDB" id="A0A1G1SY79"/>
<dbReference type="Gene3D" id="3.40.630.30">
    <property type="match status" value="1"/>
</dbReference>
<dbReference type="RefSeq" id="WP_070746174.1">
    <property type="nucleotide sequence ID" value="NZ_MDZA01000415.1"/>
</dbReference>
<name>A0A1G1SY79_9BACT</name>
<dbReference type="Proteomes" id="UP000177506">
    <property type="component" value="Unassembled WGS sequence"/>
</dbReference>
<reference evidence="1 2" key="1">
    <citation type="submission" date="2016-08" db="EMBL/GenBank/DDBJ databases">
        <title>Hymenobacter coccineus sp. nov., Hymenobacter lapidarius sp. nov. and Hymenobacter glacialis sp. nov., isolated from Antarctic soil.</title>
        <authorList>
            <person name="Sedlacek I."/>
            <person name="Kralova S."/>
            <person name="Kyrova K."/>
            <person name="Maslanova I."/>
            <person name="Stankova E."/>
            <person name="Vrbovska V."/>
            <person name="Nemec M."/>
            <person name="Bartak M."/>
            <person name="Svec P."/>
            <person name="Busse H.-J."/>
            <person name="Pantucek R."/>
        </authorList>
    </citation>
    <scope>NUCLEOTIDE SEQUENCE [LARGE SCALE GENOMIC DNA]</scope>
    <source>
        <strain evidence="1 2">CCM 8649</strain>
    </source>
</reference>
<evidence type="ECO:0000313" key="2">
    <source>
        <dbReference type="Proteomes" id="UP000177506"/>
    </source>
</evidence>
<gene>
    <name evidence="1" type="ORF">BEN49_02155</name>
</gene>
<evidence type="ECO:0008006" key="3">
    <source>
        <dbReference type="Google" id="ProtNLM"/>
    </source>
</evidence>
<accession>A0A1G1SY79</accession>
<protein>
    <recommendedName>
        <fullName evidence="3">N-acetyltransferase domain-containing protein</fullName>
    </recommendedName>
</protein>
<keyword evidence="2" id="KW-1185">Reference proteome</keyword>
<dbReference type="PANTHER" id="PTHR41368">
    <property type="entry name" value="PROTEIN YGHO"/>
    <property type="match status" value="1"/>
</dbReference>
<dbReference type="OrthoDB" id="9806005at2"/>
<dbReference type="SUPFAM" id="SSF55729">
    <property type="entry name" value="Acyl-CoA N-acyltransferases (Nat)"/>
    <property type="match status" value="1"/>
</dbReference>
<comment type="caution">
    <text evidence="1">The sequence shown here is derived from an EMBL/GenBank/DDBJ whole genome shotgun (WGS) entry which is preliminary data.</text>
</comment>
<organism evidence="1 2">
    <name type="scientific">Hymenobacter coccineus</name>
    <dbReference type="NCBI Taxonomy" id="1908235"/>
    <lineage>
        <taxon>Bacteria</taxon>
        <taxon>Pseudomonadati</taxon>
        <taxon>Bacteroidota</taxon>
        <taxon>Cytophagia</taxon>
        <taxon>Cytophagales</taxon>
        <taxon>Hymenobacteraceae</taxon>
        <taxon>Hymenobacter</taxon>
    </lineage>
</organism>
<evidence type="ECO:0000313" key="1">
    <source>
        <dbReference type="EMBL" id="OGX83603.1"/>
    </source>
</evidence>
<dbReference type="EMBL" id="MDZA01000415">
    <property type="protein sequence ID" value="OGX83603.1"/>
    <property type="molecule type" value="Genomic_DNA"/>
</dbReference>
<proteinExistence type="predicted"/>
<sequence>MSYTLHEVNSPARHRQFLAVPQRLHGYRPQYIGPLDNEIEVVFDPQKNPNLATGEAIRWVLLDAEGIAVGRVAAFLNREAVDVKNPDLPTGGLGFFEAPNDPAAARHLFDAGRAWLAARGMQAMDGPINFGERDRFWGVLIDGFEWEPNYGMFWHPPYYQQLFEDYGFQVYFKQYTCARPVLTELHPSFAQRLEKFEADARYRFDYGRKADPEKLAQDFHHVYNLAWGRHAGVKPMNLDQARDLVREMKPVLDERLLAFAYCDDEPVAFFLSLPELNQIFKHVGRRLDLLGKVRFLWQQWRYGRSHDKKMLGIIYGVVPAHQGTGLDSALILDAQKRFISGGYTDIEMNWIGDFNPRMLVTTRSIGAKIRKTHATYRFLFDRDRPFERSPIIR</sequence>